<keyword evidence="2" id="KW-1185">Reference proteome</keyword>
<accession>A0ABW2RM63</accession>
<dbReference type="RefSeq" id="WP_379865466.1">
    <property type="nucleotide sequence ID" value="NZ_JBHTBW010000040.1"/>
</dbReference>
<name>A0ABW2RM63_9BACL</name>
<evidence type="ECO:0008006" key="3">
    <source>
        <dbReference type="Google" id="ProtNLM"/>
    </source>
</evidence>
<reference evidence="2" key="1">
    <citation type="journal article" date="2019" name="Int. J. Syst. Evol. Microbiol.">
        <title>The Global Catalogue of Microorganisms (GCM) 10K type strain sequencing project: providing services to taxonomists for standard genome sequencing and annotation.</title>
        <authorList>
            <consortium name="The Broad Institute Genomics Platform"/>
            <consortium name="The Broad Institute Genome Sequencing Center for Infectious Disease"/>
            <person name="Wu L."/>
            <person name="Ma J."/>
        </authorList>
    </citation>
    <scope>NUCLEOTIDE SEQUENCE [LARGE SCALE GENOMIC DNA]</scope>
    <source>
        <strain evidence="2">CGMCC 1.12942</strain>
    </source>
</reference>
<comment type="caution">
    <text evidence="1">The sequence shown here is derived from an EMBL/GenBank/DDBJ whole genome shotgun (WGS) entry which is preliminary data.</text>
</comment>
<dbReference type="PROSITE" id="PS51257">
    <property type="entry name" value="PROKAR_LIPOPROTEIN"/>
    <property type="match status" value="1"/>
</dbReference>
<evidence type="ECO:0000313" key="1">
    <source>
        <dbReference type="EMBL" id="MFC7441924.1"/>
    </source>
</evidence>
<sequence length="277" mass="30977">MNKGWAVTAVLVLTLGLAGCKLQAGRPQSGDLTEPQRNAVLSVLQKTAEAEHERTVRYRVNSDAMIQLHMHEEKEEIHTIYTGQVSLNRKDRLIHMTGEIKSPPASEEQTLEVYSVSGKMVAKFGDEPWQVVGKSPFPGLLEDPAHLSRLIDWMKQGKNKEAVSGLAWQDQAKEIVVTIDHLKGPFDDQLRRELSQTLGQTDFLSPELERTLAQQGMRTFKQVIVIDKHALTIKEVKQELDISLGDAMVARQTLVLTRTDATRETIPIPDEVGQSLN</sequence>
<dbReference type="EMBL" id="JBHTBW010000040">
    <property type="protein sequence ID" value="MFC7441924.1"/>
    <property type="molecule type" value="Genomic_DNA"/>
</dbReference>
<dbReference type="Proteomes" id="UP001596500">
    <property type="component" value="Unassembled WGS sequence"/>
</dbReference>
<organism evidence="1 2">
    <name type="scientific">Laceyella putida</name>
    <dbReference type="NCBI Taxonomy" id="110101"/>
    <lineage>
        <taxon>Bacteria</taxon>
        <taxon>Bacillati</taxon>
        <taxon>Bacillota</taxon>
        <taxon>Bacilli</taxon>
        <taxon>Bacillales</taxon>
        <taxon>Thermoactinomycetaceae</taxon>
        <taxon>Laceyella</taxon>
    </lineage>
</organism>
<evidence type="ECO:0000313" key="2">
    <source>
        <dbReference type="Proteomes" id="UP001596500"/>
    </source>
</evidence>
<protein>
    <recommendedName>
        <fullName evidence="3">LppX_LprAFG lipoprotein</fullName>
    </recommendedName>
</protein>
<gene>
    <name evidence="1" type="ORF">ACFQNG_12555</name>
</gene>
<proteinExistence type="predicted"/>